<dbReference type="AlphaFoldDB" id="A0AAW2EI75"/>
<evidence type="ECO:0000313" key="2">
    <source>
        <dbReference type="Proteomes" id="UP001430953"/>
    </source>
</evidence>
<sequence length="129" mass="15220">MHVCMLETCLALPLGTEILRWRRLLQSVLQTCKLARVLKSKSLELDLHRDSHKILVILIYASYYRNTCRIRFNIEKEPLIQLIDRRLSHPFFFFPPITSSPPRPLRQNTLVPSPLLLPRDLPALIRRLR</sequence>
<name>A0AAW2EI75_9HYME</name>
<proteinExistence type="predicted"/>
<comment type="caution">
    <text evidence="1">The sequence shown here is derived from an EMBL/GenBank/DDBJ whole genome shotgun (WGS) entry which is preliminary data.</text>
</comment>
<evidence type="ECO:0000313" key="1">
    <source>
        <dbReference type="EMBL" id="KAL0101956.1"/>
    </source>
</evidence>
<reference evidence="1 2" key="1">
    <citation type="submission" date="2023-03" db="EMBL/GenBank/DDBJ databases">
        <title>High recombination rates correlate with genetic variation in Cardiocondyla obscurior ants.</title>
        <authorList>
            <person name="Errbii M."/>
        </authorList>
    </citation>
    <scope>NUCLEOTIDE SEQUENCE [LARGE SCALE GENOMIC DNA]</scope>
    <source>
        <strain evidence="1">Alpha-2009</strain>
        <tissue evidence="1">Whole body</tissue>
    </source>
</reference>
<gene>
    <name evidence="1" type="ORF">PUN28_018488</name>
</gene>
<accession>A0AAW2EI75</accession>
<keyword evidence="2" id="KW-1185">Reference proteome</keyword>
<organism evidence="1 2">
    <name type="scientific">Cardiocondyla obscurior</name>
    <dbReference type="NCBI Taxonomy" id="286306"/>
    <lineage>
        <taxon>Eukaryota</taxon>
        <taxon>Metazoa</taxon>
        <taxon>Ecdysozoa</taxon>
        <taxon>Arthropoda</taxon>
        <taxon>Hexapoda</taxon>
        <taxon>Insecta</taxon>
        <taxon>Pterygota</taxon>
        <taxon>Neoptera</taxon>
        <taxon>Endopterygota</taxon>
        <taxon>Hymenoptera</taxon>
        <taxon>Apocrita</taxon>
        <taxon>Aculeata</taxon>
        <taxon>Formicoidea</taxon>
        <taxon>Formicidae</taxon>
        <taxon>Myrmicinae</taxon>
        <taxon>Cardiocondyla</taxon>
    </lineage>
</organism>
<dbReference type="Proteomes" id="UP001430953">
    <property type="component" value="Unassembled WGS sequence"/>
</dbReference>
<protein>
    <submittedName>
        <fullName evidence="1">Uncharacterized protein</fullName>
    </submittedName>
</protein>
<dbReference type="EMBL" id="JADYXP020000023">
    <property type="protein sequence ID" value="KAL0101956.1"/>
    <property type="molecule type" value="Genomic_DNA"/>
</dbReference>